<evidence type="ECO:0000256" key="11">
    <source>
        <dbReference type="ARBA" id="ARBA00023180"/>
    </source>
</evidence>
<keyword evidence="5 12" id="KW-0645">Protease</keyword>
<dbReference type="PRINTS" id="PR00723">
    <property type="entry name" value="SUBTILISIN"/>
</dbReference>
<evidence type="ECO:0000256" key="2">
    <source>
        <dbReference type="ARBA" id="ARBA00004613"/>
    </source>
</evidence>
<dbReference type="GO" id="GO:0005576">
    <property type="term" value="C:extracellular region"/>
    <property type="evidence" value="ECO:0007669"/>
    <property type="project" value="UniProtKB-SubCell"/>
</dbReference>
<dbReference type="OrthoDB" id="206201at2759"/>
<dbReference type="Gene3D" id="3.40.50.200">
    <property type="entry name" value="Peptidase S8/S53 domain"/>
    <property type="match status" value="1"/>
</dbReference>
<reference evidence="17" key="2">
    <citation type="journal article" date="2009" name="Genome Res.">
        <title>Comparative genomic analyses of the human fungal pathogens Coccidioides and their relatives.</title>
        <authorList>
            <person name="Sharpton T.J."/>
            <person name="Stajich J.E."/>
            <person name="Rounsley S.D."/>
            <person name="Gardner M.J."/>
            <person name="Wortman J.R."/>
            <person name="Jordar V.S."/>
            <person name="Maiti R."/>
            <person name="Kodira C.D."/>
            <person name="Neafsey D.E."/>
            <person name="Zeng Q."/>
            <person name="Hung C.-Y."/>
            <person name="McMahan C."/>
            <person name="Muszewska A."/>
            <person name="Grynberg M."/>
            <person name="Mandel M.A."/>
            <person name="Kellner E.M."/>
            <person name="Barker B.M."/>
            <person name="Galgiani J.N."/>
            <person name="Orbach M.J."/>
            <person name="Kirkland T.N."/>
            <person name="Cole G.T."/>
            <person name="Henn M.R."/>
            <person name="Birren B.W."/>
            <person name="Taylor J.W."/>
        </authorList>
    </citation>
    <scope>NUCLEOTIDE SEQUENCE [LARGE SCALE GENOMIC DNA]</scope>
    <source>
        <strain evidence="17">RMSCC 3488</strain>
    </source>
</reference>
<gene>
    <name evidence="16" type="ORF">CPAG_09367</name>
</gene>
<feature type="active site" description="Charge relay system" evidence="12">
    <location>
        <position position="155"/>
    </location>
</feature>
<evidence type="ECO:0000256" key="9">
    <source>
        <dbReference type="ARBA" id="ARBA00023026"/>
    </source>
</evidence>
<dbReference type="GO" id="GO:0004252">
    <property type="term" value="F:serine-type endopeptidase activity"/>
    <property type="evidence" value="ECO:0007669"/>
    <property type="project" value="UniProtKB-UniRule"/>
</dbReference>
<reference evidence="17" key="3">
    <citation type="journal article" date="2010" name="Genome Res.">
        <title>Population genomic sequencing of Coccidioides fungi reveals recent hybridization and transposon control.</title>
        <authorList>
            <person name="Neafsey D.E."/>
            <person name="Barker B.M."/>
            <person name="Sharpton T.J."/>
            <person name="Stajich J.E."/>
            <person name="Park D.J."/>
            <person name="Whiston E."/>
            <person name="Hung C.-Y."/>
            <person name="McMahan C."/>
            <person name="White J."/>
            <person name="Sykes S."/>
            <person name="Heiman D."/>
            <person name="Young S."/>
            <person name="Zeng Q."/>
            <person name="Abouelleil A."/>
            <person name="Aftuck L."/>
            <person name="Bessette D."/>
            <person name="Brown A."/>
            <person name="FitzGerald M."/>
            <person name="Lui A."/>
            <person name="Macdonald J.P."/>
            <person name="Priest M."/>
            <person name="Orbach M.J."/>
            <person name="Galgiani J.N."/>
            <person name="Kirkland T.N."/>
            <person name="Cole G.T."/>
            <person name="Birren B.W."/>
            <person name="Henn M.R."/>
            <person name="Taylor J.W."/>
            <person name="Rounsley S.D."/>
        </authorList>
    </citation>
    <scope>NUCLEOTIDE SEQUENCE [LARGE SCALE GENOMIC DNA]</scope>
    <source>
        <strain evidence="17">RMSCC 3488</strain>
    </source>
</reference>
<evidence type="ECO:0000256" key="8">
    <source>
        <dbReference type="ARBA" id="ARBA00022825"/>
    </source>
</evidence>
<evidence type="ECO:0000259" key="14">
    <source>
        <dbReference type="Pfam" id="PF00082"/>
    </source>
</evidence>
<feature type="active site" description="Charge relay system" evidence="12">
    <location>
        <position position="340"/>
    </location>
</feature>
<dbReference type="InterPro" id="IPR037045">
    <property type="entry name" value="S8pro/Inhibitor_I9_sf"/>
</dbReference>
<keyword evidence="10" id="KW-0865">Zymogen</keyword>
<dbReference type="EMBL" id="DS268114">
    <property type="protein sequence ID" value="KMM73078.1"/>
    <property type="molecule type" value="Genomic_DNA"/>
</dbReference>
<keyword evidence="8 12" id="KW-0720">Serine protease</keyword>
<comment type="similarity">
    <text evidence="3 12">Belongs to the peptidase S8 family.</text>
</comment>
<feature type="domain" description="Inhibitor I9" evidence="15">
    <location>
        <begin position="37"/>
        <end position="110"/>
    </location>
</feature>
<keyword evidence="7 12" id="KW-0378">Hydrolase</keyword>
<evidence type="ECO:0000313" key="17">
    <source>
        <dbReference type="Proteomes" id="UP000054567"/>
    </source>
</evidence>
<dbReference type="Pfam" id="PF00082">
    <property type="entry name" value="Peptidase_S8"/>
    <property type="match status" value="1"/>
</dbReference>
<dbReference type="AlphaFoldDB" id="A0A0J6FRS6"/>
<dbReference type="FunFam" id="3.40.50.200:FF:000014">
    <property type="entry name" value="Proteinase K"/>
    <property type="match status" value="1"/>
</dbReference>
<feature type="signal peptide" evidence="13">
    <location>
        <begin position="1"/>
        <end position="21"/>
    </location>
</feature>
<organism evidence="16 17">
    <name type="scientific">Coccidioides posadasii RMSCC 3488</name>
    <dbReference type="NCBI Taxonomy" id="454284"/>
    <lineage>
        <taxon>Eukaryota</taxon>
        <taxon>Fungi</taxon>
        <taxon>Dikarya</taxon>
        <taxon>Ascomycota</taxon>
        <taxon>Pezizomycotina</taxon>
        <taxon>Eurotiomycetes</taxon>
        <taxon>Eurotiomycetidae</taxon>
        <taxon>Onygenales</taxon>
        <taxon>Onygenaceae</taxon>
        <taxon>Coccidioides</taxon>
    </lineage>
</organism>
<comment type="subcellular location">
    <subcellularLocation>
        <location evidence="2">Secreted</location>
    </subcellularLocation>
</comment>
<keyword evidence="4" id="KW-0964">Secreted</keyword>
<feature type="chain" id="PRO_5005271234" evidence="13">
    <location>
        <begin position="22"/>
        <end position="394"/>
    </location>
</feature>
<accession>A0A0J6FRS6</accession>
<evidence type="ECO:0000256" key="6">
    <source>
        <dbReference type="ARBA" id="ARBA00022729"/>
    </source>
</evidence>
<dbReference type="InterPro" id="IPR036852">
    <property type="entry name" value="Peptidase_S8/S53_dom_sf"/>
</dbReference>
<dbReference type="InterPro" id="IPR000209">
    <property type="entry name" value="Peptidase_S8/S53_dom"/>
</dbReference>
<dbReference type="PROSITE" id="PS51892">
    <property type="entry name" value="SUBTILASE"/>
    <property type="match status" value="1"/>
</dbReference>
<proteinExistence type="inferred from homology"/>
<dbReference type="InterPro" id="IPR015500">
    <property type="entry name" value="Peptidase_S8_subtilisin-rel"/>
</dbReference>
<dbReference type="PANTHER" id="PTHR43806:SF11">
    <property type="entry name" value="CEREVISIN-RELATED"/>
    <property type="match status" value="1"/>
</dbReference>
<dbReference type="Pfam" id="PF05922">
    <property type="entry name" value="Inhibitor_I9"/>
    <property type="match status" value="1"/>
</dbReference>
<sequence length="394" mass="41205">MRAIISVALFLSLSLLSAVNAAEILSAGDTDDVIPDSYIVVMRDGLSTDAFNSHTTQISGFRNEDRNVKASLKKTFDLNGLKGYSGTFDEATIRQIANDPAVKYIEHDRIANARGLVEQQDAGWNLARISHKKTGARTYVYDESAGAGISVCLVDTGVDVDNPDLGGRATWGANFVDDDDSDGNGHGTFLASLIAGQKHGVAKKAKIIAVKVLDANGSGSYSNVISGIDWCVKYAKEHGISERMVVNLSLGGGYSQAVNQAAENAVLAGMFVSAAVGGSNRDARNDSPASARGVCAIAASTMDDKAALFSNYGSIVAVYAPGQNIMAAGRMGSVTLSGTSFAAGHASGVGAYLLALEKITGDRVCTRIKELAIPVIRNSPSNTTRLLLYNGSGR</sequence>
<dbReference type="Gene3D" id="3.30.70.80">
    <property type="entry name" value="Peptidase S8 propeptide/proteinase inhibitor I9"/>
    <property type="match status" value="1"/>
</dbReference>
<dbReference type="InterPro" id="IPR034193">
    <property type="entry name" value="PCSK9_ProteinaseK-like"/>
</dbReference>
<dbReference type="GO" id="GO:0006508">
    <property type="term" value="P:proteolysis"/>
    <property type="evidence" value="ECO:0007669"/>
    <property type="project" value="UniProtKB-KW"/>
</dbReference>
<evidence type="ECO:0000256" key="7">
    <source>
        <dbReference type="ARBA" id="ARBA00022801"/>
    </source>
</evidence>
<keyword evidence="11" id="KW-0325">Glycoprotein</keyword>
<comment type="function">
    <text evidence="1">Secreted subtilisin-like serine protease with keratinolytic activity that contributes to pathogenicity.</text>
</comment>
<keyword evidence="9" id="KW-0843">Virulence</keyword>
<dbReference type="SUPFAM" id="SSF52743">
    <property type="entry name" value="Subtilisin-like"/>
    <property type="match status" value="1"/>
</dbReference>
<dbReference type="VEuPathDB" id="FungiDB:CPAG_09367"/>
<evidence type="ECO:0000256" key="10">
    <source>
        <dbReference type="ARBA" id="ARBA00023145"/>
    </source>
</evidence>
<reference evidence="16 17" key="1">
    <citation type="submission" date="2007-06" db="EMBL/GenBank/DDBJ databases">
        <title>The Genome Sequence of Coccidioides posadasii RMSCC_3488.</title>
        <authorList>
            <consortium name="Coccidioides Genome Resources Consortium"/>
            <consortium name="The Broad Institute Genome Sequencing Platform"/>
            <person name="Henn M.R."/>
            <person name="Sykes S."/>
            <person name="Young S."/>
            <person name="Jaffe D."/>
            <person name="Berlin A."/>
            <person name="Alvarez P."/>
            <person name="Butler J."/>
            <person name="Gnerre S."/>
            <person name="Grabherr M."/>
            <person name="Mauceli E."/>
            <person name="Brockman W."/>
            <person name="Kodira C."/>
            <person name="Alvarado L."/>
            <person name="Zeng Q."/>
            <person name="Crawford M."/>
            <person name="Antoine C."/>
            <person name="Devon K."/>
            <person name="Galgiani J."/>
            <person name="Orsborn K."/>
            <person name="Lewis M.L."/>
            <person name="Nusbaum C."/>
            <person name="Galagan J."/>
            <person name="Birren B."/>
        </authorList>
    </citation>
    <scope>NUCLEOTIDE SEQUENCE [LARGE SCALE GENOMIC DNA]</scope>
    <source>
        <strain evidence="16 17">RMSCC 3488</strain>
    </source>
</reference>
<dbReference type="PANTHER" id="PTHR43806">
    <property type="entry name" value="PEPTIDASE S8"/>
    <property type="match status" value="1"/>
</dbReference>
<evidence type="ECO:0000256" key="1">
    <source>
        <dbReference type="ARBA" id="ARBA00002101"/>
    </source>
</evidence>
<dbReference type="CDD" id="cd04077">
    <property type="entry name" value="Peptidases_S8_PCSK9_ProteinaseK_like"/>
    <property type="match status" value="1"/>
</dbReference>
<keyword evidence="6 13" id="KW-0732">Signal</keyword>
<dbReference type="InterPro" id="IPR050131">
    <property type="entry name" value="Peptidase_S8_subtilisin-like"/>
</dbReference>
<evidence type="ECO:0000313" key="16">
    <source>
        <dbReference type="EMBL" id="KMM73078.1"/>
    </source>
</evidence>
<evidence type="ECO:0000256" key="13">
    <source>
        <dbReference type="SAM" id="SignalP"/>
    </source>
</evidence>
<dbReference type="InterPro" id="IPR010259">
    <property type="entry name" value="S8pro/Inhibitor_I9"/>
</dbReference>
<evidence type="ECO:0000256" key="5">
    <source>
        <dbReference type="ARBA" id="ARBA00022670"/>
    </source>
</evidence>
<name>A0A0J6FRS6_COCPO</name>
<evidence type="ECO:0000256" key="4">
    <source>
        <dbReference type="ARBA" id="ARBA00022525"/>
    </source>
</evidence>
<dbReference type="SUPFAM" id="SSF54897">
    <property type="entry name" value="Protease propeptides/inhibitors"/>
    <property type="match status" value="1"/>
</dbReference>
<evidence type="ECO:0000259" key="15">
    <source>
        <dbReference type="Pfam" id="PF05922"/>
    </source>
</evidence>
<evidence type="ECO:0000256" key="3">
    <source>
        <dbReference type="ARBA" id="ARBA00011073"/>
    </source>
</evidence>
<protein>
    <submittedName>
        <fullName evidence="16">Oryzin</fullName>
    </submittedName>
</protein>
<evidence type="ECO:0000256" key="12">
    <source>
        <dbReference type="PROSITE-ProRule" id="PRU01240"/>
    </source>
</evidence>
<dbReference type="Proteomes" id="UP000054567">
    <property type="component" value="Unassembled WGS sequence"/>
</dbReference>
<dbReference type="PROSITE" id="PS00136">
    <property type="entry name" value="SUBTILASE_ASP"/>
    <property type="match status" value="1"/>
</dbReference>
<dbReference type="InterPro" id="IPR023827">
    <property type="entry name" value="Peptidase_S8_Asp-AS"/>
</dbReference>
<feature type="domain" description="Peptidase S8/S53" evidence="14">
    <location>
        <begin position="146"/>
        <end position="357"/>
    </location>
</feature>
<feature type="active site" description="Charge relay system" evidence="12">
    <location>
        <position position="186"/>
    </location>
</feature>